<dbReference type="Pfam" id="PF13561">
    <property type="entry name" value="adh_short_C2"/>
    <property type="match status" value="1"/>
</dbReference>
<keyword evidence="1" id="KW-0614">Plasmid</keyword>
<protein>
    <submittedName>
        <fullName evidence="1">SDR family NAD(P)-dependent oxidoreductase</fullName>
    </submittedName>
</protein>
<dbReference type="PRINTS" id="PR00081">
    <property type="entry name" value="GDHRDH"/>
</dbReference>
<dbReference type="Proteomes" id="UP001623232">
    <property type="component" value="Plasmid unnamed4"/>
</dbReference>
<dbReference type="EMBL" id="CP123585">
    <property type="protein sequence ID" value="WZK91208.1"/>
    <property type="molecule type" value="Genomic_DNA"/>
</dbReference>
<proteinExistence type="predicted"/>
<dbReference type="InterPro" id="IPR002347">
    <property type="entry name" value="SDR_fam"/>
</dbReference>
<organism evidence="1 2">
    <name type="scientific">Aliisedimentitalea scapharcae</name>
    <dbReference type="NCBI Taxonomy" id="1524259"/>
    <lineage>
        <taxon>Bacteria</taxon>
        <taxon>Pseudomonadati</taxon>
        <taxon>Pseudomonadota</taxon>
        <taxon>Alphaproteobacteria</taxon>
        <taxon>Rhodobacterales</taxon>
        <taxon>Roseobacteraceae</taxon>
        <taxon>Aliisedimentitalea</taxon>
    </lineage>
</organism>
<dbReference type="RefSeq" id="WP_343211915.1">
    <property type="nucleotide sequence ID" value="NZ_CP123585.1"/>
</dbReference>
<evidence type="ECO:0000313" key="2">
    <source>
        <dbReference type="Proteomes" id="UP001623232"/>
    </source>
</evidence>
<dbReference type="Pfam" id="PF00106">
    <property type="entry name" value="adh_short"/>
    <property type="match status" value="1"/>
</dbReference>
<geneLocation type="plasmid" evidence="1 2">
    <name>unnamed4</name>
</geneLocation>
<dbReference type="SUPFAM" id="SSF51735">
    <property type="entry name" value="NAD(P)-binding Rossmann-fold domains"/>
    <property type="match status" value="1"/>
</dbReference>
<dbReference type="InterPro" id="IPR036291">
    <property type="entry name" value="NAD(P)-bd_dom_sf"/>
</dbReference>
<dbReference type="PANTHER" id="PTHR43544">
    <property type="entry name" value="SHORT-CHAIN DEHYDROGENASE/REDUCTASE"/>
    <property type="match status" value="1"/>
</dbReference>
<sequence length="220" mass="23924">MERRALVVGASGGIGQALAKELVFRGYRVACLSRSQDGLDIACETNVSEKLGRLQAKFDLIVVATGVLSSKRGPEKSLLALSADEMANLFAVNTIGPALVLKHAKRLLPKDRRAVFAVLSARVGSIGDNRLGGWYSYRASKTALNQIIRTASIELKRTHKHLVCAALHPGTVATEFTQNYSRHKTVPPQQAASNLLNVIDTLTPDNSGQFFDWAGKEIQW</sequence>
<keyword evidence="2" id="KW-1185">Reference proteome</keyword>
<accession>A0ABZ2XYL4</accession>
<dbReference type="InterPro" id="IPR051468">
    <property type="entry name" value="Fungal_SecMetab_SDRs"/>
</dbReference>
<dbReference type="PANTHER" id="PTHR43544:SF12">
    <property type="entry name" value="NAD(P)-BINDING ROSSMANN-FOLD SUPERFAMILY PROTEIN"/>
    <property type="match status" value="1"/>
</dbReference>
<dbReference type="Gene3D" id="3.40.50.720">
    <property type="entry name" value="NAD(P)-binding Rossmann-like Domain"/>
    <property type="match status" value="1"/>
</dbReference>
<name>A0ABZ2XYL4_9RHOB</name>
<reference evidence="1 2" key="1">
    <citation type="submission" date="2023-04" db="EMBL/GenBank/DDBJ databases">
        <title>Complete genome sequence of Alisedimentitalea scapharcae.</title>
        <authorList>
            <person name="Rong J.-C."/>
            <person name="Yi M.-L."/>
            <person name="Zhao Q."/>
        </authorList>
    </citation>
    <scope>NUCLEOTIDE SEQUENCE [LARGE SCALE GENOMIC DNA]</scope>
    <source>
        <strain evidence="1 2">KCTC 42119</strain>
        <plasmid evidence="1 2">unnamed4</plasmid>
    </source>
</reference>
<gene>
    <name evidence="1" type="ORF">QEZ52_20690</name>
</gene>
<evidence type="ECO:0000313" key="1">
    <source>
        <dbReference type="EMBL" id="WZK91208.1"/>
    </source>
</evidence>